<sequence>MDSQETRRVVQKQERQNFWDRLLNQYDLLELVLDLCSPASLFNLAKTCHSYHAALKPHYQLLWDINRHLKRYFSNPIAFRNLQARTATLISGSSALQFLDRTIYDGSDLDLYVYDDMLKEVCEWIMSDGYVFVPRPGQQRDLDVAVLRYRDPVRATYPSHIEIYDMPGIVNIIDLVRPEGGPKIHIIAADKTPMQVILGFHSTCVMNVISFEKAYSLYPMATFEKRCSLACAREGPIINTAVELARCKYMLRGWSTLRHVPQQEQDDIHSPFSTCLRSIADRFSWVLPLDTTGVSNENRLTHVPGLSNDPVHATSWQLGYGAGSRELTVVYSILAFPYLRYAYALSRVRTLAECCFRLMQVSSVREPRRTFGSE</sequence>
<dbReference type="Proteomes" id="UP000030669">
    <property type="component" value="Unassembled WGS sequence"/>
</dbReference>
<keyword evidence="2" id="KW-1185">Reference proteome</keyword>
<dbReference type="HOGENOM" id="CLU_036419_2_1_1"/>
<dbReference type="OrthoDB" id="3041043at2759"/>
<dbReference type="GeneID" id="19306138"/>
<proteinExistence type="predicted"/>
<evidence type="ECO:0000313" key="2">
    <source>
        <dbReference type="Proteomes" id="UP000030669"/>
    </source>
</evidence>
<evidence type="ECO:0000313" key="1">
    <source>
        <dbReference type="EMBL" id="EPQ54926.1"/>
    </source>
</evidence>
<evidence type="ECO:0008006" key="3">
    <source>
        <dbReference type="Google" id="ProtNLM"/>
    </source>
</evidence>
<dbReference type="eggNOG" id="ENOG502S6I6">
    <property type="taxonomic scope" value="Eukaryota"/>
</dbReference>
<organism evidence="1 2">
    <name type="scientific">Gloeophyllum trabeum (strain ATCC 11539 / FP-39264 / Madison 617)</name>
    <name type="common">Brown rot fungus</name>
    <dbReference type="NCBI Taxonomy" id="670483"/>
    <lineage>
        <taxon>Eukaryota</taxon>
        <taxon>Fungi</taxon>
        <taxon>Dikarya</taxon>
        <taxon>Basidiomycota</taxon>
        <taxon>Agaricomycotina</taxon>
        <taxon>Agaricomycetes</taxon>
        <taxon>Gloeophyllales</taxon>
        <taxon>Gloeophyllaceae</taxon>
        <taxon>Gloeophyllum</taxon>
    </lineage>
</organism>
<accession>S7Q4H9</accession>
<dbReference type="OMA" id="VMNVIAH"/>
<dbReference type="AlphaFoldDB" id="S7Q4H9"/>
<dbReference type="EMBL" id="KB469303">
    <property type="protein sequence ID" value="EPQ54926.1"/>
    <property type="molecule type" value="Genomic_DNA"/>
</dbReference>
<dbReference type="KEGG" id="gtr:GLOTRDRAFT_42612"/>
<gene>
    <name evidence="1" type="ORF">GLOTRDRAFT_42612</name>
</gene>
<name>S7Q4H9_GLOTA</name>
<protein>
    <recommendedName>
        <fullName evidence="3">F-box domain-containing protein</fullName>
    </recommendedName>
</protein>
<reference evidence="1 2" key="1">
    <citation type="journal article" date="2012" name="Science">
        <title>The Paleozoic origin of enzymatic lignin decomposition reconstructed from 31 fungal genomes.</title>
        <authorList>
            <person name="Floudas D."/>
            <person name="Binder M."/>
            <person name="Riley R."/>
            <person name="Barry K."/>
            <person name="Blanchette R.A."/>
            <person name="Henrissat B."/>
            <person name="Martinez A.T."/>
            <person name="Otillar R."/>
            <person name="Spatafora J.W."/>
            <person name="Yadav J.S."/>
            <person name="Aerts A."/>
            <person name="Benoit I."/>
            <person name="Boyd A."/>
            <person name="Carlson A."/>
            <person name="Copeland A."/>
            <person name="Coutinho P.M."/>
            <person name="de Vries R.P."/>
            <person name="Ferreira P."/>
            <person name="Findley K."/>
            <person name="Foster B."/>
            <person name="Gaskell J."/>
            <person name="Glotzer D."/>
            <person name="Gorecki P."/>
            <person name="Heitman J."/>
            <person name="Hesse C."/>
            <person name="Hori C."/>
            <person name="Igarashi K."/>
            <person name="Jurgens J.A."/>
            <person name="Kallen N."/>
            <person name="Kersten P."/>
            <person name="Kohler A."/>
            <person name="Kuees U."/>
            <person name="Kumar T.K.A."/>
            <person name="Kuo A."/>
            <person name="LaButti K."/>
            <person name="Larrondo L.F."/>
            <person name="Lindquist E."/>
            <person name="Ling A."/>
            <person name="Lombard V."/>
            <person name="Lucas S."/>
            <person name="Lundell T."/>
            <person name="Martin R."/>
            <person name="McLaughlin D.J."/>
            <person name="Morgenstern I."/>
            <person name="Morin E."/>
            <person name="Murat C."/>
            <person name="Nagy L.G."/>
            <person name="Nolan M."/>
            <person name="Ohm R.A."/>
            <person name="Patyshakuliyeva A."/>
            <person name="Rokas A."/>
            <person name="Ruiz-Duenas F.J."/>
            <person name="Sabat G."/>
            <person name="Salamov A."/>
            <person name="Samejima M."/>
            <person name="Schmutz J."/>
            <person name="Slot J.C."/>
            <person name="St John F."/>
            <person name="Stenlid J."/>
            <person name="Sun H."/>
            <person name="Sun S."/>
            <person name="Syed K."/>
            <person name="Tsang A."/>
            <person name="Wiebenga A."/>
            <person name="Young D."/>
            <person name="Pisabarro A."/>
            <person name="Eastwood D.C."/>
            <person name="Martin F."/>
            <person name="Cullen D."/>
            <person name="Grigoriev I.V."/>
            <person name="Hibbett D.S."/>
        </authorList>
    </citation>
    <scope>NUCLEOTIDE SEQUENCE [LARGE SCALE GENOMIC DNA]</scope>
    <source>
        <strain evidence="1 2">ATCC 11539</strain>
    </source>
</reference>
<dbReference type="RefSeq" id="XP_007866623.1">
    <property type="nucleotide sequence ID" value="XM_007868432.1"/>
</dbReference>